<evidence type="ECO:0000313" key="2">
    <source>
        <dbReference type="EMBL" id="KAK2563959.1"/>
    </source>
</evidence>
<evidence type="ECO:0000256" key="1">
    <source>
        <dbReference type="SAM" id="MobiDB-lite"/>
    </source>
</evidence>
<evidence type="ECO:0000313" key="3">
    <source>
        <dbReference type="Proteomes" id="UP001249851"/>
    </source>
</evidence>
<accession>A0AAD9V7F5</accession>
<comment type="caution">
    <text evidence="2">The sequence shown here is derived from an EMBL/GenBank/DDBJ whole genome shotgun (WGS) entry which is preliminary data.</text>
</comment>
<protein>
    <submittedName>
        <fullName evidence="2">Uncharacterized protein</fullName>
    </submittedName>
</protein>
<feature type="compositionally biased region" description="Basic residues" evidence="1">
    <location>
        <begin position="1"/>
        <end position="10"/>
    </location>
</feature>
<dbReference type="EMBL" id="JARQWQ010000024">
    <property type="protein sequence ID" value="KAK2563959.1"/>
    <property type="molecule type" value="Genomic_DNA"/>
</dbReference>
<sequence length="76" mass="8897">MSFKFVKNKKPPLGNKSPVPDLLCEMQLKTSYHGGKYRDKRDEGEVRGSLENRKKRIRTVSWLTHGFLIQKLKTNH</sequence>
<keyword evidence="3" id="KW-1185">Reference proteome</keyword>
<name>A0AAD9V7F5_ACRCE</name>
<feature type="region of interest" description="Disordered" evidence="1">
    <location>
        <begin position="1"/>
        <end position="20"/>
    </location>
</feature>
<reference evidence="2" key="2">
    <citation type="journal article" date="2023" name="Science">
        <title>Genomic signatures of disease resistance in endangered staghorn corals.</title>
        <authorList>
            <person name="Vollmer S.V."/>
            <person name="Selwyn J.D."/>
            <person name="Despard B.A."/>
            <person name="Roesel C.L."/>
        </authorList>
    </citation>
    <scope>NUCLEOTIDE SEQUENCE</scope>
    <source>
        <strain evidence="2">K2</strain>
    </source>
</reference>
<dbReference type="Proteomes" id="UP001249851">
    <property type="component" value="Unassembled WGS sequence"/>
</dbReference>
<reference evidence="2" key="1">
    <citation type="journal article" date="2023" name="G3 (Bethesda)">
        <title>Whole genome assembly and annotation of the endangered Caribbean coral Acropora cervicornis.</title>
        <authorList>
            <person name="Selwyn J.D."/>
            <person name="Vollmer S.V."/>
        </authorList>
    </citation>
    <scope>NUCLEOTIDE SEQUENCE</scope>
    <source>
        <strain evidence="2">K2</strain>
    </source>
</reference>
<organism evidence="2 3">
    <name type="scientific">Acropora cervicornis</name>
    <name type="common">Staghorn coral</name>
    <dbReference type="NCBI Taxonomy" id="6130"/>
    <lineage>
        <taxon>Eukaryota</taxon>
        <taxon>Metazoa</taxon>
        <taxon>Cnidaria</taxon>
        <taxon>Anthozoa</taxon>
        <taxon>Hexacorallia</taxon>
        <taxon>Scleractinia</taxon>
        <taxon>Astrocoeniina</taxon>
        <taxon>Acroporidae</taxon>
        <taxon>Acropora</taxon>
    </lineage>
</organism>
<gene>
    <name evidence="2" type="ORF">P5673_012978</name>
</gene>
<dbReference type="AlphaFoldDB" id="A0AAD9V7F5"/>
<proteinExistence type="predicted"/>